<evidence type="ECO:0000259" key="1">
    <source>
        <dbReference type="PROSITE" id="PS50181"/>
    </source>
</evidence>
<dbReference type="InterPro" id="IPR036047">
    <property type="entry name" value="F-box-like_dom_sf"/>
</dbReference>
<dbReference type="EMBL" id="GL377565">
    <property type="protein sequence ID" value="EFJ37659.1"/>
    <property type="molecule type" value="Genomic_DNA"/>
</dbReference>
<dbReference type="Gramene" id="EFJ37659">
    <property type="protein sequence ID" value="EFJ37659"/>
    <property type="gene ID" value="SELMODRAFT_402133"/>
</dbReference>
<dbReference type="PANTHER" id="PTHR31672">
    <property type="entry name" value="BNACNNG10540D PROTEIN"/>
    <property type="match status" value="1"/>
</dbReference>
<evidence type="ECO:0000313" key="2">
    <source>
        <dbReference type="EMBL" id="EFJ37659.1"/>
    </source>
</evidence>
<keyword evidence="3" id="KW-1185">Reference proteome</keyword>
<dbReference type="PROSITE" id="PS50181">
    <property type="entry name" value="FBOX"/>
    <property type="match status" value="1"/>
</dbReference>
<dbReference type="Pfam" id="PF00646">
    <property type="entry name" value="F-box"/>
    <property type="match status" value="1"/>
</dbReference>
<name>D8QPP6_SELML</name>
<dbReference type="FunCoup" id="D8QPP6">
    <property type="interactions" value="26"/>
</dbReference>
<dbReference type="GO" id="GO:0004842">
    <property type="term" value="F:ubiquitin-protein transferase activity"/>
    <property type="evidence" value="ECO:0000318"/>
    <property type="project" value="GO_Central"/>
</dbReference>
<dbReference type="HOGENOM" id="CLU_676861_0_0_1"/>
<organism evidence="3">
    <name type="scientific">Selaginella moellendorffii</name>
    <name type="common">Spikemoss</name>
    <dbReference type="NCBI Taxonomy" id="88036"/>
    <lineage>
        <taxon>Eukaryota</taxon>
        <taxon>Viridiplantae</taxon>
        <taxon>Streptophyta</taxon>
        <taxon>Embryophyta</taxon>
        <taxon>Tracheophyta</taxon>
        <taxon>Lycopodiopsida</taxon>
        <taxon>Selaginellales</taxon>
        <taxon>Selaginellaceae</taxon>
        <taxon>Selaginella</taxon>
    </lineage>
</organism>
<dbReference type="SUPFAM" id="SSF81383">
    <property type="entry name" value="F-box domain"/>
    <property type="match status" value="1"/>
</dbReference>
<feature type="domain" description="F-box" evidence="1">
    <location>
        <begin position="95"/>
        <end position="144"/>
    </location>
</feature>
<evidence type="ECO:0000313" key="3">
    <source>
        <dbReference type="Proteomes" id="UP000001514"/>
    </source>
</evidence>
<gene>
    <name evidence="2" type="ORF">SELMODRAFT_402133</name>
</gene>
<sequence>MEDDELWDLVLTDEKGRIHMEPLEMPAHLVAISLTPQGSTSILPEGVGSKQYICHRRIPPLRDTIQSTGFGEQKDEGIVLHRFAVPPKMNENDTRRRSRLLPEEISELVLLRLPFSSVITSRLVCKEWKSIVDSPSFTRCYSDNVTIIEEMEKSDIPTYRIIDSSNKIMLWTGQGFLSIGSYNQGLMVAYSPKEGQYYVGNPFFNKWKKIPMLEHSSHHRVRIFVNQESYKLVAWEDLGSVLTFSRGQTCWSKTEGSGFTTDPVMIDDKIFVVDTVKERLIMYTEGGSFSYRALRIGCKYSAYMNLDCKTYLRAWERKLYAVVIKENAPYSTRVRIWEIPDKVKLVSEIVFDDVAVGLALEVGSGQYLNFSTSDGFTCSYDMKVNNSWESRRFRDVSPMSVKYYPNL</sequence>
<reference evidence="2 3" key="1">
    <citation type="journal article" date="2011" name="Science">
        <title>The Selaginella genome identifies genetic changes associated with the evolution of vascular plants.</title>
        <authorList>
            <person name="Banks J.A."/>
            <person name="Nishiyama T."/>
            <person name="Hasebe M."/>
            <person name="Bowman J.L."/>
            <person name="Gribskov M."/>
            <person name="dePamphilis C."/>
            <person name="Albert V.A."/>
            <person name="Aono N."/>
            <person name="Aoyama T."/>
            <person name="Ambrose B.A."/>
            <person name="Ashton N.W."/>
            <person name="Axtell M.J."/>
            <person name="Barker E."/>
            <person name="Barker M.S."/>
            <person name="Bennetzen J.L."/>
            <person name="Bonawitz N.D."/>
            <person name="Chapple C."/>
            <person name="Cheng C."/>
            <person name="Correa L.G."/>
            <person name="Dacre M."/>
            <person name="DeBarry J."/>
            <person name="Dreyer I."/>
            <person name="Elias M."/>
            <person name="Engstrom E.M."/>
            <person name="Estelle M."/>
            <person name="Feng L."/>
            <person name="Finet C."/>
            <person name="Floyd S.K."/>
            <person name="Frommer W.B."/>
            <person name="Fujita T."/>
            <person name="Gramzow L."/>
            <person name="Gutensohn M."/>
            <person name="Harholt J."/>
            <person name="Hattori M."/>
            <person name="Heyl A."/>
            <person name="Hirai T."/>
            <person name="Hiwatashi Y."/>
            <person name="Ishikawa M."/>
            <person name="Iwata M."/>
            <person name="Karol K.G."/>
            <person name="Koehler B."/>
            <person name="Kolukisaoglu U."/>
            <person name="Kubo M."/>
            <person name="Kurata T."/>
            <person name="Lalonde S."/>
            <person name="Li K."/>
            <person name="Li Y."/>
            <person name="Litt A."/>
            <person name="Lyons E."/>
            <person name="Manning G."/>
            <person name="Maruyama T."/>
            <person name="Michael T.P."/>
            <person name="Mikami K."/>
            <person name="Miyazaki S."/>
            <person name="Morinaga S."/>
            <person name="Murata T."/>
            <person name="Mueller-Roeber B."/>
            <person name="Nelson D.R."/>
            <person name="Obara M."/>
            <person name="Oguri Y."/>
            <person name="Olmstead R.G."/>
            <person name="Onodera N."/>
            <person name="Petersen B.L."/>
            <person name="Pils B."/>
            <person name="Prigge M."/>
            <person name="Rensing S.A."/>
            <person name="Riano-Pachon D.M."/>
            <person name="Roberts A.W."/>
            <person name="Sato Y."/>
            <person name="Scheller H.V."/>
            <person name="Schulz B."/>
            <person name="Schulz C."/>
            <person name="Shakirov E.V."/>
            <person name="Shibagaki N."/>
            <person name="Shinohara N."/>
            <person name="Shippen D.E."/>
            <person name="Soerensen I."/>
            <person name="Sotooka R."/>
            <person name="Sugimoto N."/>
            <person name="Sugita M."/>
            <person name="Sumikawa N."/>
            <person name="Tanurdzic M."/>
            <person name="Theissen G."/>
            <person name="Ulvskov P."/>
            <person name="Wakazuki S."/>
            <person name="Weng J.K."/>
            <person name="Willats W.W."/>
            <person name="Wipf D."/>
            <person name="Wolf P.G."/>
            <person name="Yang L."/>
            <person name="Zimmer A.D."/>
            <person name="Zhu Q."/>
            <person name="Mitros T."/>
            <person name="Hellsten U."/>
            <person name="Loque D."/>
            <person name="Otillar R."/>
            <person name="Salamov A."/>
            <person name="Schmutz J."/>
            <person name="Shapiro H."/>
            <person name="Lindquist E."/>
            <person name="Lucas S."/>
            <person name="Rokhsar D."/>
            <person name="Grigoriev I.V."/>
        </authorList>
    </citation>
    <scope>NUCLEOTIDE SEQUENCE [LARGE SCALE GENOMIC DNA]</scope>
</reference>
<dbReference type="SMART" id="SM00256">
    <property type="entry name" value="FBOX"/>
    <property type="match status" value="1"/>
</dbReference>
<dbReference type="CDD" id="cd22157">
    <property type="entry name" value="F-box_AtFBW1-like"/>
    <property type="match status" value="1"/>
</dbReference>
<protein>
    <recommendedName>
        <fullName evidence="1">F-box domain-containing protein</fullName>
    </recommendedName>
</protein>
<dbReference type="KEGG" id="smo:SELMODRAFT_402133"/>
<dbReference type="InterPro" id="IPR001810">
    <property type="entry name" value="F-box_dom"/>
</dbReference>
<dbReference type="GO" id="GO:0031146">
    <property type="term" value="P:SCF-dependent proteasomal ubiquitin-dependent protein catabolic process"/>
    <property type="evidence" value="ECO:0000318"/>
    <property type="project" value="GO_Central"/>
</dbReference>
<proteinExistence type="predicted"/>
<dbReference type="Proteomes" id="UP000001514">
    <property type="component" value="Unassembled WGS sequence"/>
</dbReference>
<accession>D8QPP6</accession>
<dbReference type="AlphaFoldDB" id="D8QPP6"/>
<dbReference type="InParanoid" id="D8QPP6"/>
<dbReference type="InterPro" id="IPR050796">
    <property type="entry name" value="SCF_F-box_component"/>
</dbReference>
<dbReference type="Gene3D" id="1.20.1280.50">
    <property type="match status" value="1"/>
</dbReference>